<reference evidence="7" key="2">
    <citation type="journal article" date="2018" name="BMC Genomics">
        <title>A manually annotated Actinidia chinensis var. chinensis (kiwifruit) genome highlights the challenges associated with draft genomes and gene prediction in plants.</title>
        <authorList>
            <person name="Pilkington S.M."/>
            <person name="Crowhurst R."/>
            <person name="Hilario E."/>
            <person name="Nardozza S."/>
            <person name="Fraser L."/>
            <person name="Peng Y."/>
            <person name="Gunaseelan K."/>
            <person name="Simpson R."/>
            <person name="Tahir J."/>
            <person name="Deroles S.C."/>
            <person name="Templeton K."/>
            <person name="Luo Z."/>
            <person name="Davy M."/>
            <person name="Cheng C."/>
            <person name="McNeilage M."/>
            <person name="Scaglione D."/>
            <person name="Liu Y."/>
            <person name="Zhang Q."/>
            <person name="Datson P."/>
            <person name="De Silva N."/>
            <person name="Gardiner S.E."/>
            <person name="Bassett H."/>
            <person name="Chagne D."/>
            <person name="McCallum J."/>
            <person name="Dzierzon H."/>
            <person name="Deng C."/>
            <person name="Wang Y.Y."/>
            <person name="Barron L."/>
            <person name="Manako K."/>
            <person name="Bowen J."/>
            <person name="Foster T.M."/>
            <person name="Erridge Z.A."/>
            <person name="Tiffin H."/>
            <person name="Waite C.N."/>
            <person name="Davies K.M."/>
            <person name="Grierson E.P."/>
            <person name="Laing W.A."/>
            <person name="Kirk R."/>
            <person name="Chen X."/>
            <person name="Wood M."/>
            <person name="Montefiori M."/>
            <person name="Brummell D.A."/>
            <person name="Schwinn K.E."/>
            <person name="Catanach A."/>
            <person name="Fullerton C."/>
            <person name="Li D."/>
            <person name="Meiyalaghan S."/>
            <person name="Nieuwenhuizen N."/>
            <person name="Read N."/>
            <person name="Prakash R."/>
            <person name="Hunter D."/>
            <person name="Zhang H."/>
            <person name="McKenzie M."/>
            <person name="Knabel M."/>
            <person name="Harris A."/>
            <person name="Allan A.C."/>
            <person name="Gleave A."/>
            <person name="Chen A."/>
            <person name="Janssen B.J."/>
            <person name="Plunkett B."/>
            <person name="Ampomah-Dwamena C."/>
            <person name="Voogd C."/>
            <person name="Leif D."/>
            <person name="Lafferty D."/>
            <person name="Souleyre E.J.F."/>
            <person name="Varkonyi-Gasic E."/>
            <person name="Gambi F."/>
            <person name="Hanley J."/>
            <person name="Yao J.L."/>
            <person name="Cheung J."/>
            <person name="David K.M."/>
            <person name="Warren B."/>
            <person name="Marsh K."/>
            <person name="Snowden K.C."/>
            <person name="Lin-Wang K."/>
            <person name="Brian L."/>
            <person name="Martinez-Sanchez M."/>
            <person name="Wang M."/>
            <person name="Ileperuma N."/>
            <person name="Macnee N."/>
            <person name="Campin R."/>
            <person name="McAtee P."/>
            <person name="Drummond R.S.M."/>
            <person name="Espley R.V."/>
            <person name="Ireland H.S."/>
            <person name="Wu R."/>
            <person name="Atkinson R.G."/>
            <person name="Karunairetnam S."/>
            <person name="Bulley S."/>
            <person name="Chunkath S."/>
            <person name="Hanley Z."/>
            <person name="Storey R."/>
            <person name="Thrimawithana A.H."/>
            <person name="Thomson S."/>
            <person name="David C."/>
            <person name="Testolin R."/>
            <person name="Huang H."/>
            <person name="Hellens R.P."/>
            <person name="Schaffer R.J."/>
        </authorList>
    </citation>
    <scope>NUCLEOTIDE SEQUENCE [LARGE SCALE GENOMIC DNA]</scope>
    <source>
        <strain evidence="7">cv. Red5</strain>
    </source>
</reference>
<reference evidence="6 7" key="1">
    <citation type="submission" date="2017-07" db="EMBL/GenBank/DDBJ databases">
        <title>An improved, manually edited Actinidia chinensis var. chinensis (kiwifruit) genome highlights the challenges associated with draft genomes and gene prediction in plants.</title>
        <authorList>
            <person name="Pilkington S."/>
            <person name="Crowhurst R."/>
            <person name="Hilario E."/>
            <person name="Nardozza S."/>
            <person name="Fraser L."/>
            <person name="Peng Y."/>
            <person name="Gunaseelan K."/>
            <person name="Simpson R."/>
            <person name="Tahir J."/>
            <person name="Deroles S."/>
            <person name="Templeton K."/>
            <person name="Luo Z."/>
            <person name="Davy M."/>
            <person name="Cheng C."/>
            <person name="Mcneilage M."/>
            <person name="Scaglione D."/>
            <person name="Liu Y."/>
            <person name="Zhang Q."/>
            <person name="Datson P."/>
            <person name="De Silva N."/>
            <person name="Gardiner S."/>
            <person name="Bassett H."/>
            <person name="Chagne D."/>
            <person name="Mccallum J."/>
            <person name="Dzierzon H."/>
            <person name="Deng C."/>
            <person name="Wang Y.-Y."/>
            <person name="Barron N."/>
            <person name="Manako K."/>
            <person name="Bowen J."/>
            <person name="Foster T."/>
            <person name="Erridge Z."/>
            <person name="Tiffin H."/>
            <person name="Waite C."/>
            <person name="Davies K."/>
            <person name="Grierson E."/>
            <person name="Laing W."/>
            <person name="Kirk R."/>
            <person name="Chen X."/>
            <person name="Wood M."/>
            <person name="Montefiori M."/>
            <person name="Brummell D."/>
            <person name="Schwinn K."/>
            <person name="Catanach A."/>
            <person name="Fullerton C."/>
            <person name="Li D."/>
            <person name="Meiyalaghan S."/>
            <person name="Nieuwenhuizen N."/>
            <person name="Read N."/>
            <person name="Prakash R."/>
            <person name="Hunter D."/>
            <person name="Zhang H."/>
            <person name="Mckenzie M."/>
            <person name="Knabel M."/>
            <person name="Harris A."/>
            <person name="Allan A."/>
            <person name="Chen A."/>
            <person name="Janssen B."/>
            <person name="Plunkett B."/>
            <person name="Dwamena C."/>
            <person name="Voogd C."/>
            <person name="Leif D."/>
            <person name="Lafferty D."/>
            <person name="Souleyre E."/>
            <person name="Varkonyi-Gasic E."/>
            <person name="Gambi F."/>
            <person name="Hanley J."/>
            <person name="Yao J.-L."/>
            <person name="Cheung J."/>
            <person name="David K."/>
            <person name="Warren B."/>
            <person name="Marsh K."/>
            <person name="Snowden K."/>
            <person name="Lin-Wang K."/>
            <person name="Brian L."/>
            <person name="Martinez-Sanchez M."/>
            <person name="Wang M."/>
            <person name="Ileperuma N."/>
            <person name="Macnee N."/>
            <person name="Campin R."/>
            <person name="Mcatee P."/>
            <person name="Drummond R."/>
            <person name="Espley R."/>
            <person name="Ireland H."/>
            <person name="Wu R."/>
            <person name="Atkinson R."/>
            <person name="Karunairetnam S."/>
            <person name="Bulley S."/>
            <person name="Chunkath S."/>
            <person name="Hanley Z."/>
            <person name="Storey R."/>
            <person name="Thrimawithana A."/>
            <person name="Thomson S."/>
            <person name="David C."/>
            <person name="Testolin R."/>
        </authorList>
    </citation>
    <scope>NUCLEOTIDE SEQUENCE [LARGE SCALE GENOMIC DNA]</scope>
    <source>
        <strain evidence="7">cv. Red5</strain>
        <tissue evidence="6">Young leaf</tissue>
    </source>
</reference>
<dbReference type="PROSITE" id="PS50096">
    <property type="entry name" value="IQ"/>
    <property type="match status" value="2"/>
</dbReference>
<evidence type="ECO:0000256" key="2">
    <source>
        <dbReference type="ARBA" id="ARBA00024341"/>
    </source>
</evidence>
<keyword evidence="1" id="KW-0112">Calmodulin-binding</keyword>
<evidence type="ECO:0000256" key="3">
    <source>
        <dbReference type="ARBA" id="ARBA00024378"/>
    </source>
</evidence>
<dbReference type="SMART" id="SM00015">
    <property type="entry name" value="IQ"/>
    <property type="match status" value="2"/>
</dbReference>
<dbReference type="OrthoDB" id="1002053at2759"/>
<evidence type="ECO:0000259" key="5">
    <source>
        <dbReference type="Pfam" id="PF13178"/>
    </source>
</evidence>
<dbReference type="InterPro" id="IPR025064">
    <property type="entry name" value="DUF4005"/>
</dbReference>
<feature type="compositionally biased region" description="Polar residues" evidence="4">
    <location>
        <begin position="28"/>
        <end position="41"/>
    </location>
</feature>
<dbReference type="OMA" id="KECECGL"/>
<dbReference type="Pfam" id="PF00612">
    <property type="entry name" value="IQ"/>
    <property type="match status" value="2"/>
</dbReference>
<dbReference type="GO" id="GO:0005516">
    <property type="term" value="F:calmodulin binding"/>
    <property type="evidence" value="ECO:0007669"/>
    <property type="project" value="UniProtKB-KW"/>
</dbReference>
<comment type="caution">
    <text evidence="6">The sequence shown here is derived from an EMBL/GenBank/DDBJ whole genome shotgun (WGS) entry which is preliminary data.</text>
</comment>
<feature type="region of interest" description="Disordered" evidence="4">
    <location>
        <begin position="294"/>
        <end position="314"/>
    </location>
</feature>
<evidence type="ECO:0000256" key="1">
    <source>
        <dbReference type="ARBA" id="ARBA00022860"/>
    </source>
</evidence>
<sequence length="399" mass="44547">MGKTTKWIRNFLTGKKDREKEREKNTMTKKSISFSHTTPISVPTAAPKEKRWWGFQRSSAAAAAPPPAQAGLESQNGSTGAAAATTPGIEEAAAIKIQSVFRAYLARKALCALKGLVKLQAQVRGHLVRKRATATFRCMQALVTAQARARAHRTMIAEESDSNNNQRQLNHAKLTLDNRFRHTFHELARGIGENIKIVEMDLGQSKAKCRNIYSNHTQIDRLGHRCSTPTIPIRAYSKQEHGDPLPAPSVITDTSPRACSAHFEECYSLGTTQNSPQYDSVVYTMFPNYMANTKSSRAKARSQSAPKSRPDSFEMQLSRRRASLEGRNVPRAVRMQRSSSHVSSSAQNYQYPWLTKLDKSNISLKECECGLTGTILTNNTNYRRSLVGFNVSEVERKMK</sequence>
<feature type="compositionally biased region" description="Basic and acidic residues" evidence="4">
    <location>
        <begin position="14"/>
        <end position="26"/>
    </location>
</feature>
<evidence type="ECO:0000256" key="4">
    <source>
        <dbReference type="SAM" id="MobiDB-lite"/>
    </source>
</evidence>
<feature type="region of interest" description="Disordered" evidence="4">
    <location>
        <begin position="1"/>
        <end position="83"/>
    </location>
</feature>
<dbReference type="STRING" id="1590841.A0A2R6RV04"/>
<organism evidence="6 7">
    <name type="scientific">Actinidia chinensis var. chinensis</name>
    <name type="common">Chinese soft-hair kiwi</name>
    <dbReference type="NCBI Taxonomy" id="1590841"/>
    <lineage>
        <taxon>Eukaryota</taxon>
        <taxon>Viridiplantae</taxon>
        <taxon>Streptophyta</taxon>
        <taxon>Embryophyta</taxon>
        <taxon>Tracheophyta</taxon>
        <taxon>Spermatophyta</taxon>
        <taxon>Magnoliopsida</taxon>
        <taxon>eudicotyledons</taxon>
        <taxon>Gunneridae</taxon>
        <taxon>Pentapetalae</taxon>
        <taxon>asterids</taxon>
        <taxon>Ericales</taxon>
        <taxon>Actinidiaceae</taxon>
        <taxon>Actinidia</taxon>
    </lineage>
</organism>
<comment type="similarity">
    <text evidence="2">Belongs to the IQD family.</text>
</comment>
<accession>A0A2R6RV04</accession>
<dbReference type="FunCoup" id="A0A2R6RV04">
    <property type="interactions" value="517"/>
</dbReference>
<dbReference type="PANTHER" id="PTHR32295">
    <property type="entry name" value="IQ-DOMAIN 5-RELATED"/>
    <property type="match status" value="1"/>
</dbReference>
<dbReference type="InParanoid" id="A0A2R6RV04"/>
<evidence type="ECO:0000313" key="6">
    <source>
        <dbReference type="EMBL" id="PSS33845.1"/>
    </source>
</evidence>
<proteinExistence type="inferred from homology"/>
<feature type="domain" description="DUF4005" evidence="5">
    <location>
        <begin position="265"/>
        <end position="331"/>
    </location>
</feature>
<dbReference type="InterPro" id="IPR000048">
    <property type="entry name" value="IQ_motif_EF-hand-BS"/>
</dbReference>
<dbReference type="Pfam" id="PF13178">
    <property type="entry name" value="DUF4005"/>
    <property type="match status" value="1"/>
</dbReference>
<dbReference type="Gene3D" id="1.20.5.190">
    <property type="match status" value="1"/>
</dbReference>
<dbReference type="PANTHER" id="PTHR32295:SF45">
    <property type="entry name" value="PROTEIN IQ-DOMAIN 19"/>
    <property type="match status" value="1"/>
</dbReference>
<dbReference type="Gramene" id="PSS33845">
    <property type="protein sequence ID" value="PSS33845"/>
    <property type="gene ID" value="CEY00_Acc04244"/>
</dbReference>
<keyword evidence="7" id="KW-1185">Reference proteome</keyword>
<comment type="subunit">
    <text evidence="3">Binds to multiple calmodulin (CaM) in the presence of Ca(2+) and CaM-like proteins.</text>
</comment>
<dbReference type="CDD" id="cd23767">
    <property type="entry name" value="IQCD"/>
    <property type="match status" value="1"/>
</dbReference>
<name>A0A2R6RV04_ACTCC</name>
<gene>
    <name evidence="6" type="ORF">CEY00_Acc04244</name>
</gene>
<dbReference type="Proteomes" id="UP000241394">
    <property type="component" value="Chromosome LG3"/>
</dbReference>
<dbReference type="AlphaFoldDB" id="A0A2R6RV04"/>
<evidence type="ECO:0000313" key="7">
    <source>
        <dbReference type="Proteomes" id="UP000241394"/>
    </source>
</evidence>
<protein>
    <submittedName>
        <fullName evidence="6">Protein IQ-DOMAIN like</fullName>
    </submittedName>
</protein>
<dbReference type="EMBL" id="NKQK01000003">
    <property type="protein sequence ID" value="PSS33845.1"/>
    <property type="molecule type" value="Genomic_DNA"/>
</dbReference>